<dbReference type="Pfam" id="PF22701">
    <property type="entry name" value="Mala_s_1-like"/>
    <property type="match status" value="1"/>
</dbReference>
<organism evidence="2 3">
    <name type="scientific">Phakopsora pachyrhizi</name>
    <name type="common">Asian soybean rust disease fungus</name>
    <dbReference type="NCBI Taxonomy" id="170000"/>
    <lineage>
        <taxon>Eukaryota</taxon>
        <taxon>Fungi</taxon>
        <taxon>Dikarya</taxon>
        <taxon>Basidiomycota</taxon>
        <taxon>Pucciniomycotina</taxon>
        <taxon>Pucciniomycetes</taxon>
        <taxon>Pucciniales</taxon>
        <taxon>Phakopsoraceae</taxon>
        <taxon>Phakopsora</taxon>
    </lineage>
</organism>
<evidence type="ECO:0000313" key="3">
    <source>
        <dbReference type="Proteomes" id="UP001153365"/>
    </source>
</evidence>
<reference evidence="2" key="1">
    <citation type="submission" date="2022-06" db="EMBL/GenBank/DDBJ databases">
        <authorList>
            <consortium name="SYNGENTA / RWTH Aachen University"/>
        </authorList>
    </citation>
    <scope>NUCLEOTIDE SEQUENCE</scope>
</reference>
<feature type="chain" id="PRO_5044009823" evidence="1">
    <location>
        <begin position="23"/>
        <end position="351"/>
    </location>
</feature>
<sequence>MFWKDFFLLAFGFTTLLYKSLAQSQNYSGDVMLQIPDFYPENGAGLPSNGKVYFSSLYKASVIEYDPLNNTYREFKIPGISGNPMAHVSGIEASKWSSDTIWAIIDPAFVFATNGANMTGPDGLVSINITDQSMDIIYLKPVLERAQSINGGTRVVGAQDLVQAPDGSVYLIISFGQAIIKIVPQTRALSVFYSPKPAISKISYTGIELVSNHTLVVWNTAEGRFETFEINSPEPKAKFVKILNSKSLDSRKIYGDALFGPSFAQGRCLLLSNPGAKTIEVFTSNNGWNSATHRASIDASRHGGFPSFTYETLGKIYFGLCFFGDGPYGGNRTVFPQGDITQEVVEACKQK</sequence>
<evidence type="ECO:0000313" key="2">
    <source>
        <dbReference type="EMBL" id="CAH7686162.1"/>
    </source>
</evidence>
<keyword evidence="3" id="KW-1185">Reference proteome</keyword>
<dbReference type="EMBL" id="CALTRL010005775">
    <property type="protein sequence ID" value="CAH7686162.1"/>
    <property type="molecule type" value="Genomic_DNA"/>
</dbReference>
<accession>A0AAV0BJ71</accession>
<name>A0AAV0BJ71_PHAPC</name>
<feature type="signal peptide" evidence="1">
    <location>
        <begin position="1"/>
        <end position="22"/>
    </location>
</feature>
<keyword evidence="1" id="KW-0732">Signal</keyword>
<dbReference type="Proteomes" id="UP001153365">
    <property type="component" value="Unassembled WGS sequence"/>
</dbReference>
<comment type="caution">
    <text evidence="2">The sequence shown here is derived from an EMBL/GenBank/DDBJ whole genome shotgun (WGS) entry which is preliminary data.</text>
</comment>
<dbReference type="SUPFAM" id="SSF101898">
    <property type="entry name" value="NHL repeat"/>
    <property type="match status" value="1"/>
</dbReference>
<proteinExistence type="predicted"/>
<evidence type="ECO:0000256" key="1">
    <source>
        <dbReference type="SAM" id="SignalP"/>
    </source>
</evidence>
<dbReference type="InterPro" id="IPR054550">
    <property type="entry name" value="Mala_s_1-like"/>
</dbReference>
<gene>
    <name evidence="2" type="ORF">PPACK8108_LOCUS20777</name>
</gene>
<dbReference type="AlphaFoldDB" id="A0AAV0BJ71"/>
<protein>
    <submittedName>
        <fullName evidence="2">Uncharacterized protein</fullName>
    </submittedName>
</protein>